<name>A7SCG5_NEMVE</name>
<dbReference type="InParanoid" id="A7SCG5"/>
<dbReference type="PROSITE" id="PS50076">
    <property type="entry name" value="DNAJ_2"/>
    <property type="match status" value="1"/>
</dbReference>
<dbReference type="Gene3D" id="1.10.287.110">
    <property type="entry name" value="DnaJ domain"/>
    <property type="match status" value="1"/>
</dbReference>
<dbReference type="PANTHER" id="PTHR39158">
    <property type="entry name" value="OS08G0560600 PROTEIN"/>
    <property type="match status" value="1"/>
</dbReference>
<dbReference type="AlphaFoldDB" id="A7SCG5"/>
<dbReference type="OMA" id="EWISLGK"/>
<dbReference type="EMBL" id="DS469623">
    <property type="protein sequence ID" value="EDO38573.1"/>
    <property type="molecule type" value="Genomic_DNA"/>
</dbReference>
<dbReference type="eggNOG" id="KOG0568">
    <property type="taxonomic scope" value="Eukaryota"/>
</dbReference>
<dbReference type="Pfam" id="PF09350">
    <property type="entry name" value="DJC28_CD"/>
    <property type="match status" value="1"/>
</dbReference>
<dbReference type="Proteomes" id="UP000001593">
    <property type="component" value="Unassembled WGS sequence"/>
</dbReference>
<dbReference type="InterPro" id="IPR001623">
    <property type="entry name" value="DnaJ_domain"/>
</dbReference>
<accession>A7SCG5</accession>
<gene>
    <name evidence="2" type="ORF">NEMVEDRAFT_v1g113336</name>
</gene>
<dbReference type="InterPro" id="IPR052573">
    <property type="entry name" value="DnaJ_C_subfamily_28"/>
</dbReference>
<dbReference type="PhylomeDB" id="A7SCG5"/>
<dbReference type="SMART" id="SM00271">
    <property type="entry name" value="DnaJ"/>
    <property type="match status" value="1"/>
</dbReference>
<evidence type="ECO:0000313" key="3">
    <source>
        <dbReference type="Proteomes" id="UP000001593"/>
    </source>
</evidence>
<evidence type="ECO:0000259" key="1">
    <source>
        <dbReference type="PROSITE" id="PS50076"/>
    </source>
</evidence>
<dbReference type="SUPFAM" id="SSF46565">
    <property type="entry name" value="Chaperone J-domain"/>
    <property type="match status" value="1"/>
</dbReference>
<reference evidence="2 3" key="1">
    <citation type="journal article" date="2007" name="Science">
        <title>Sea anemone genome reveals ancestral eumetazoan gene repertoire and genomic organization.</title>
        <authorList>
            <person name="Putnam N.H."/>
            <person name="Srivastava M."/>
            <person name="Hellsten U."/>
            <person name="Dirks B."/>
            <person name="Chapman J."/>
            <person name="Salamov A."/>
            <person name="Terry A."/>
            <person name="Shapiro H."/>
            <person name="Lindquist E."/>
            <person name="Kapitonov V.V."/>
            <person name="Jurka J."/>
            <person name="Genikhovich G."/>
            <person name="Grigoriev I.V."/>
            <person name="Lucas S.M."/>
            <person name="Steele R.E."/>
            <person name="Finnerty J.R."/>
            <person name="Technau U."/>
            <person name="Martindale M.Q."/>
            <person name="Rokhsar D.S."/>
        </authorList>
    </citation>
    <scope>NUCLEOTIDE SEQUENCE [LARGE SCALE GENOMIC DNA]</scope>
    <source>
        <strain evidence="3">CH2 X CH6</strain>
    </source>
</reference>
<feature type="domain" description="J" evidence="1">
    <location>
        <begin position="26"/>
        <end position="104"/>
    </location>
</feature>
<organism evidence="2 3">
    <name type="scientific">Nematostella vectensis</name>
    <name type="common">Starlet sea anemone</name>
    <dbReference type="NCBI Taxonomy" id="45351"/>
    <lineage>
        <taxon>Eukaryota</taxon>
        <taxon>Metazoa</taxon>
        <taxon>Cnidaria</taxon>
        <taxon>Anthozoa</taxon>
        <taxon>Hexacorallia</taxon>
        <taxon>Actiniaria</taxon>
        <taxon>Edwardsiidae</taxon>
        <taxon>Nematostella</taxon>
    </lineage>
</organism>
<keyword evidence="3" id="KW-1185">Reference proteome</keyword>
<sequence>MLRCAIVTVRAASSAASQKSNLNVRECYMLLGLEKGKTGSVDAREAYLKLAKQYHPDSGKSTADGERFAMIEHAYRVVLMSIEEGESAQKQEQQANSDEEDKFDIRHTAPQHRYSIVFYGGYGSGTPSMRERQFQQHKVQSAIDKVFEHKTKQFGSEETSIAAAEKRAIRRAKISGAIERLVEDLIQESISKGEFKNLPGSGKPLKEDKIADPYLDSSTRRLNKILIDTGYVPEWIALEKEIREDKEILRELLLKKRTKLGPMPFSKASALVWDRNLDQFHERVKLINGKIDKLNLVVPIMNRQQVHMNYEKEV</sequence>
<dbReference type="HOGENOM" id="CLU_040968_0_0_1"/>
<dbReference type="InterPro" id="IPR036869">
    <property type="entry name" value="J_dom_sf"/>
</dbReference>
<protein>
    <recommendedName>
        <fullName evidence="1">J domain-containing protein</fullName>
    </recommendedName>
</protein>
<proteinExistence type="predicted"/>
<feature type="non-terminal residue" evidence="2">
    <location>
        <position position="314"/>
    </location>
</feature>
<dbReference type="CDD" id="cd06257">
    <property type="entry name" value="DnaJ"/>
    <property type="match status" value="1"/>
</dbReference>
<evidence type="ECO:0000313" key="2">
    <source>
        <dbReference type="EMBL" id="EDO38573.1"/>
    </source>
</evidence>
<dbReference type="PANTHER" id="PTHR39158:SF1">
    <property type="entry name" value="DNAJ HOMOLOG SUBFAMILY C MEMBER 28"/>
    <property type="match status" value="1"/>
</dbReference>
<dbReference type="STRING" id="45351.A7SCG5"/>
<dbReference type="InterPro" id="IPR018961">
    <property type="entry name" value="DnaJ_homolog_subfam-C_membr-28"/>
</dbReference>
<dbReference type="Pfam" id="PF00226">
    <property type="entry name" value="DnaJ"/>
    <property type="match status" value="1"/>
</dbReference>